<keyword evidence="4" id="KW-0119">Carbohydrate metabolism</keyword>
<dbReference type="Pfam" id="PF02958">
    <property type="entry name" value="EcKL"/>
    <property type="match status" value="1"/>
</dbReference>
<comment type="cofactor">
    <cofactor evidence="1">
        <name>Mg(2+)</name>
        <dbReference type="ChEBI" id="CHEBI:18420"/>
    </cofactor>
</comment>
<dbReference type="InterPro" id="IPR015897">
    <property type="entry name" value="CHK_kinase-like"/>
</dbReference>
<dbReference type="InterPro" id="IPR023214">
    <property type="entry name" value="HAD_sf"/>
</dbReference>
<dbReference type="SUPFAM" id="SSF53448">
    <property type="entry name" value="Nucleotide-diphospho-sugar transferases"/>
    <property type="match status" value="1"/>
</dbReference>
<dbReference type="InterPro" id="IPR023198">
    <property type="entry name" value="PGP-like_dom2"/>
</dbReference>
<dbReference type="CDD" id="cd07505">
    <property type="entry name" value="HAD_BPGM-like"/>
    <property type="match status" value="1"/>
</dbReference>
<dbReference type="Gene3D" id="1.10.150.240">
    <property type="entry name" value="Putative phosphatase, domain 2"/>
    <property type="match status" value="1"/>
</dbReference>
<dbReference type="PRINTS" id="PR00413">
    <property type="entry name" value="HADHALOGNASE"/>
</dbReference>
<dbReference type="InterPro" id="IPR029044">
    <property type="entry name" value="Nucleotide-diphossugar_trans"/>
</dbReference>
<dbReference type="SMART" id="SM00587">
    <property type="entry name" value="CHK"/>
    <property type="match status" value="1"/>
</dbReference>
<dbReference type="Gene3D" id="3.90.550.10">
    <property type="entry name" value="Spore Coat Polysaccharide Biosynthesis Protein SpsA, Chain A"/>
    <property type="match status" value="1"/>
</dbReference>
<dbReference type="AlphaFoldDB" id="A0A6C0ARX2"/>
<dbReference type="SUPFAM" id="SSF56784">
    <property type="entry name" value="HAD-like"/>
    <property type="match status" value="1"/>
</dbReference>
<dbReference type="InterPro" id="IPR041492">
    <property type="entry name" value="HAD_2"/>
</dbReference>
<dbReference type="Gene3D" id="3.90.1200.10">
    <property type="match status" value="1"/>
</dbReference>
<dbReference type="InterPro" id="IPR051600">
    <property type="entry name" value="Beta-PGM-like"/>
</dbReference>
<evidence type="ECO:0000256" key="1">
    <source>
        <dbReference type="ARBA" id="ARBA00001946"/>
    </source>
</evidence>
<dbReference type="PANTHER" id="PTHR46193:SF18">
    <property type="entry name" value="HEXITOL PHOSPHATASE B"/>
    <property type="match status" value="1"/>
</dbReference>
<dbReference type="NCBIfam" id="TIGR01509">
    <property type="entry name" value="HAD-SF-IA-v3"/>
    <property type="match status" value="1"/>
</dbReference>
<dbReference type="GO" id="GO:0003824">
    <property type="term" value="F:catalytic activity"/>
    <property type="evidence" value="ECO:0007669"/>
    <property type="project" value="UniProtKB-ARBA"/>
</dbReference>
<dbReference type="PANTHER" id="PTHR46193">
    <property type="entry name" value="6-PHOSPHOGLUCONATE PHOSPHATASE"/>
    <property type="match status" value="1"/>
</dbReference>
<feature type="domain" description="CHK kinase-like" evidence="5">
    <location>
        <begin position="569"/>
        <end position="750"/>
    </location>
</feature>
<dbReference type="InterPro" id="IPR005835">
    <property type="entry name" value="NTP_transferase_dom"/>
</dbReference>
<dbReference type="Gene3D" id="3.40.50.1000">
    <property type="entry name" value="HAD superfamily/HAD-like"/>
    <property type="match status" value="1"/>
</dbReference>
<evidence type="ECO:0000259" key="5">
    <source>
        <dbReference type="SMART" id="SM00587"/>
    </source>
</evidence>
<dbReference type="Pfam" id="PF13419">
    <property type="entry name" value="HAD_2"/>
    <property type="match status" value="1"/>
</dbReference>
<dbReference type="Pfam" id="PF00483">
    <property type="entry name" value="NTP_transferase"/>
    <property type="match status" value="1"/>
</dbReference>
<evidence type="ECO:0000256" key="4">
    <source>
        <dbReference type="ARBA" id="ARBA00023277"/>
    </source>
</evidence>
<protein>
    <recommendedName>
        <fullName evidence="5">CHK kinase-like domain-containing protein</fullName>
    </recommendedName>
</protein>
<proteinExistence type="predicted"/>
<dbReference type="InterPro" id="IPR036412">
    <property type="entry name" value="HAD-like_sf"/>
</dbReference>
<reference evidence="6" key="1">
    <citation type="journal article" date="2020" name="Nature">
        <title>Giant virus diversity and host interactions through global metagenomics.</title>
        <authorList>
            <person name="Schulz F."/>
            <person name="Roux S."/>
            <person name="Paez-Espino D."/>
            <person name="Jungbluth S."/>
            <person name="Walsh D.A."/>
            <person name="Denef V.J."/>
            <person name="McMahon K.D."/>
            <person name="Konstantinidis K.T."/>
            <person name="Eloe-Fadrosh E.A."/>
            <person name="Kyrpides N.C."/>
            <person name="Woyke T."/>
        </authorList>
    </citation>
    <scope>NUCLEOTIDE SEQUENCE</scope>
    <source>
        <strain evidence="6">GVMAG-S-1101171-111</strain>
    </source>
</reference>
<dbReference type="SUPFAM" id="SSF56112">
    <property type="entry name" value="Protein kinase-like (PK-like)"/>
    <property type="match status" value="1"/>
</dbReference>
<sequence>MNIIIPLGGKGERFSKNGYKQPKPLIPIFEKCMIEYVLDNLHLNENDVIFIFYNENLDIHSFTSLLSSKYNKDKELISFIKIGDTRGAAETLLFGIQQILNGNKKYNEKSIILDCDTFYTENIIDVFRKGNDNMVFFTKNYGPEPIYSYITLNHENTIVDIKEKDKISDNANTGAYAFINFIQLRDFAKHVVDNGIFYKNEPYTSCVISEMLKQSIVFKGIELQESRVFSLGTPSAVTQYVDSTYAFLFDLDGTLVITDDIYYDVWSQILNRYHITLTKDLFSKFIQGNNDKYVIHSLLGSHLNIDIDEISQIKDQLFIENISKIKEIDGAVAILNSIKLSGYKACIVTNCNRKVAESIVNYIHIDKYIDFIISNDDCIHAKPHPEPYLNAIQKYNIQSKKCFIFEDSNSGILSAKSIHPRLLIGLETIYNSEQLKNYGVDFSIANYTDFDIESLISYQGDKSRMIIKEIATNMNCSIDNVIIDKNKLKGGFIADVIGFTVCDNSGDSILSYVLKYENSDMNMLSNMAKQLQLYSREYYFYEHISKYVPVHVPRFICLLKNDEFDNCGIILENMFELGYRLNINLNNETIDISMKIVDRMAKLHSHFWNKNLKHIFPELKQNDDTIFCPFFSNFIKEKQDCFIQKWSSLLNPYQLEKCLYIIEHFDSIQKRVCQDNLTFIHGDIKSPNIFYDVKNNYEPYFLDWQHCAIGKGVQDLIFFIIESFDINNVILAYNLLKPYYYKKLCEYNVNQYSYHQYELDLIDALYYIPIFTSIWFGTIPQDDLIDKNFPYFFINKLFYLIEYVTKK</sequence>
<dbReference type="InterPro" id="IPR004119">
    <property type="entry name" value="EcKL"/>
</dbReference>
<dbReference type="InterPro" id="IPR006439">
    <property type="entry name" value="HAD-SF_hydro_IA"/>
</dbReference>
<keyword evidence="3" id="KW-0460">Magnesium</keyword>
<evidence type="ECO:0000256" key="3">
    <source>
        <dbReference type="ARBA" id="ARBA00022842"/>
    </source>
</evidence>
<evidence type="ECO:0000256" key="2">
    <source>
        <dbReference type="ARBA" id="ARBA00022723"/>
    </source>
</evidence>
<dbReference type="InterPro" id="IPR011009">
    <property type="entry name" value="Kinase-like_dom_sf"/>
</dbReference>
<evidence type="ECO:0000313" key="6">
    <source>
        <dbReference type="EMBL" id="QHS82502.1"/>
    </source>
</evidence>
<name>A0A6C0ARX2_9ZZZZ</name>
<dbReference type="SFLD" id="SFLDG01129">
    <property type="entry name" value="C1.5:_HAD__Beta-PGM__Phosphata"/>
    <property type="match status" value="1"/>
</dbReference>
<dbReference type="SFLD" id="SFLDS00003">
    <property type="entry name" value="Haloacid_Dehalogenase"/>
    <property type="match status" value="1"/>
</dbReference>
<dbReference type="GO" id="GO:0046872">
    <property type="term" value="F:metal ion binding"/>
    <property type="evidence" value="ECO:0007669"/>
    <property type="project" value="UniProtKB-KW"/>
</dbReference>
<keyword evidence="2" id="KW-0479">Metal-binding</keyword>
<dbReference type="EMBL" id="MN740803">
    <property type="protein sequence ID" value="QHS82502.1"/>
    <property type="molecule type" value="Genomic_DNA"/>
</dbReference>
<accession>A0A6C0ARX2</accession>
<organism evidence="6">
    <name type="scientific">viral metagenome</name>
    <dbReference type="NCBI Taxonomy" id="1070528"/>
    <lineage>
        <taxon>unclassified sequences</taxon>
        <taxon>metagenomes</taxon>
        <taxon>organismal metagenomes</taxon>
    </lineage>
</organism>